<name>A0A1Y5P078_9MYCO</name>
<proteinExistence type="predicted"/>
<gene>
    <name evidence="1" type="ORF">MHPYR_120168</name>
</gene>
<protein>
    <submittedName>
        <fullName evidence="1">Uncharacterized protein</fullName>
    </submittedName>
</protein>
<organism evidence="1">
    <name type="scientific">uncultured Mycobacterium sp</name>
    <dbReference type="NCBI Taxonomy" id="171292"/>
    <lineage>
        <taxon>Bacteria</taxon>
        <taxon>Bacillati</taxon>
        <taxon>Actinomycetota</taxon>
        <taxon>Actinomycetes</taxon>
        <taxon>Mycobacteriales</taxon>
        <taxon>Mycobacteriaceae</taxon>
        <taxon>Mycobacterium</taxon>
        <taxon>environmental samples</taxon>
    </lineage>
</organism>
<evidence type="ECO:0000313" key="1">
    <source>
        <dbReference type="EMBL" id="SBS72066.1"/>
    </source>
</evidence>
<accession>A0A1Y5P078</accession>
<dbReference type="EMBL" id="FLQS01000004">
    <property type="protein sequence ID" value="SBS72066.1"/>
    <property type="molecule type" value="Genomic_DNA"/>
</dbReference>
<sequence>MTSNFSDLAESWRFWTGRAGIADATVTIGADGESLLFTSDDEAYELRRDDGWWVLDEIDDRGKRYVDTARFSTVALAHKFLLWRWASTTRTALGAKQLGPLYHSLGMNPTVNPIPSARPNFVDLHLADGVAVLPTSNAAMFSHILEMSTNQIAELVDQGLGD</sequence>
<reference evidence="1" key="1">
    <citation type="submission" date="2016-03" db="EMBL/GenBank/DDBJ databases">
        <authorList>
            <person name="Ploux O."/>
        </authorList>
    </citation>
    <scope>NUCLEOTIDE SEQUENCE</scope>
    <source>
        <strain evidence="1">UC10</strain>
    </source>
</reference>
<dbReference type="AlphaFoldDB" id="A0A1Y5P078"/>